<keyword evidence="5" id="KW-1185">Reference proteome</keyword>
<reference evidence="4" key="1">
    <citation type="journal article" date="2023" name="Plant J.">
        <title>Genome sequences and population genomics provide insights into the demographic history, inbreeding, and mutation load of two 'living fossil' tree species of Dipteronia.</title>
        <authorList>
            <person name="Feng Y."/>
            <person name="Comes H.P."/>
            <person name="Chen J."/>
            <person name="Zhu S."/>
            <person name="Lu R."/>
            <person name="Zhang X."/>
            <person name="Li P."/>
            <person name="Qiu J."/>
            <person name="Olsen K.M."/>
            <person name="Qiu Y."/>
        </authorList>
    </citation>
    <scope>NUCLEOTIDE SEQUENCE</scope>
    <source>
        <strain evidence="4">KIB01</strain>
    </source>
</reference>
<sequence>MSINTDAVWLCSYPGNFTTNSTFGRNRDLILSTLASQVSVNGGFYNATVGQDPDKVYALHFAEEILLLKDASAASILWSRK</sequence>
<name>A0AAD9TQY5_9ROSI</name>
<dbReference type="InterPro" id="IPR038408">
    <property type="entry name" value="GNK2_sf"/>
</dbReference>
<proteinExistence type="predicted"/>
<dbReference type="Pfam" id="PF01657">
    <property type="entry name" value="Stress-antifung"/>
    <property type="match status" value="1"/>
</dbReference>
<dbReference type="Proteomes" id="UP001280121">
    <property type="component" value="Unassembled WGS sequence"/>
</dbReference>
<dbReference type="PANTHER" id="PTHR32099:SF92">
    <property type="entry name" value="CYSTEINE-RICH RECEPTOR-LIKE PROTEIN KINASE 11"/>
    <property type="match status" value="1"/>
</dbReference>
<dbReference type="AlphaFoldDB" id="A0AAD9TQY5"/>
<organism evidence="4 5">
    <name type="scientific">Dipteronia dyeriana</name>
    <dbReference type="NCBI Taxonomy" id="168575"/>
    <lineage>
        <taxon>Eukaryota</taxon>
        <taxon>Viridiplantae</taxon>
        <taxon>Streptophyta</taxon>
        <taxon>Embryophyta</taxon>
        <taxon>Tracheophyta</taxon>
        <taxon>Spermatophyta</taxon>
        <taxon>Magnoliopsida</taxon>
        <taxon>eudicotyledons</taxon>
        <taxon>Gunneridae</taxon>
        <taxon>Pentapetalae</taxon>
        <taxon>rosids</taxon>
        <taxon>malvids</taxon>
        <taxon>Sapindales</taxon>
        <taxon>Sapindaceae</taxon>
        <taxon>Hippocastanoideae</taxon>
        <taxon>Acereae</taxon>
        <taxon>Dipteronia</taxon>
    </lineage>
</organism>
<dbReference type="InterPro" id="IPR002902">
    <property type="entry name" value="GNK2"/>
</dbReference>
<keyword evidence="2" id="KW-0677">Repeat</keyword>
<gene>
    <name evidence="4" type="ORF">Ddye_028439</name>
</gene>
<comment type="caution">
    <text evidence="4">The sequence shown here is derived from an EMBL/GenBank/DDBJ whole genome shotgun (WGS) entry which is preliminary data.</text>
</comment>
<dbReference type="CDD" id="cd23509">
    <property type="entry name" value="Gnk2-like"/>
    <property type="match status" value="1"/>
</dbReference>
<evidence type="ECO:0000256" key="1">
    <source>
        <dbReference type="ARBA" id="ARBA00022729"/>
    </source>
</evidence>
<protein>
    <recommendedName>
        <fullName evidence="3">Gnk2-homologous domain-containing protein</fullName>
    </recommendedName>
</protein>
<evidence type="ECO:0000313" key="5">
    <source>
        <dbReference type="Proteomes" id="UP001280121"/>
    </source>
</evidence>
<evidence type="ECO:0000256" key="2">
    <source>
        <dbReference type="ARBA" id="ARBA00022737"/>
    </source>
</evidence>
<dbReference type="EMBL" id="JANJYI010000008">
    <property type="protein sequence ID" value="KAK2640644.1"/>
    <property type="molecule type" value="Genomic_DNA"/>
</dbReference>
<dbReference type="PANTHER" id="PTHR32099">
    <property type="entry name" value="CYSTEINE-RICH REPEAT SECRETORY PROTEIN"/>
    <property type="match status" value="1"/>
</dbReference>
<keyword evidence="1" id="KW-0732">Signal</keyword>
<evidence type="ECO:0000313" key="4">
    <source>
        <dbReference type="EMBL" id="KAK2640644.1"/>
    </source>
</evidence>
<feature type="domain" description="Gnk2-homologous" evidence="3">
    <location>
        <begin position="11"/>
        <end position="59"/>
    </location>
</feature>
<dbReference type="Gene3D" id="3.30.430.20">
    <property type="entry name" value="Gnk2 domain, C-X8-C-X2-C motif"/>
    <property type="match status" value="1"/>
</dbReference>
<accession>A0AAD9TQY5</accession>
<evidence type="ECO:0000259" key="3">
    <source>
        <dbReference type="Pfam" id="PF01657"/>
    </source>
</evidence>